<dbReference type="Gene3D" id="3.30.450.20">
    <property type="entry name" value="PAS domain"/>
    <property type="match status" value="1"/>
</dbReference>
<evidence type="ECO:0000256" key="4">
    <source>
        <dbReference type="ARBA" id="ARBA00022692"/>
    </source>
</evidence>
<dbReference type="PROSITE" id="PS50111">
    <property type="entry name" value="CHEMOTAXIS_TRANSDUC_2"/>
    <property type="match status" value="1"/>
</dbReference>
<feature type="transmembrane region" description="Helical" evidence="10">
    <location>
        <begin position="12"/>
        <end position="34"/>
    </location>
</feature>
<dbReference type="Pfam" id="PF02743">
    <property type="entry name" value="dCache_1"/>
    <property type="match status" value="1"/>
</dbReference>
<dbReference type="SMART" id="SM00283">
    <property type="entry name" value="MA"/>
    <property type="match status" value="1"/>
</dbReference>
<evidence type="ECO:0000256" key="6">
    <source>
        <dbReference type="ARBA" id="ARBA00023136"/>
    </source>
</evidence>
<dbReference type="InterPro" id="IPR029151">
    <property type="entry name" value="Sensor-like_sf"/>
</dbReference>
<dbReference type="EMBL" id="UGJE01000002">
    <property type="protein sequence ID" value="STQ85515.1"/>
    <property type="molecule type" value="Genomic_DNA"/>
</dbReference>
<dbReference type="Gene3D" id="1.10.287.950">
    <property type="entry name" value="Methyl-accepting chemotaxis protein"/>
    <property type="match status" value="1"/>
</dbReference>
<dbReference type="PANTHER" id="PTHR32089">
    <property type="entry name" value="METHYL-ACCEPTING CHEMOTAXIS PROTEIN MCPB"/>
    <property type="match status" value="1"/>
</dbReference>
<dbReference type="Pfam" id="PF00015">
    <property type="entry name" value="MCPsignal"/>
    <property type="match status" value="1"/>
</dbReference>
<dbReference type="Proteomes" id="UP000255139">
    <property type="component" value="Unassembled WGS sequence"/>
</dbReference>
<keyword evidence="5 10" id="KW-1133">Transmembrane helix</keyword>
<evidence type="ECO:0000256" key="3">
    <source>
        <dbReference type="ARBA" id="ARBA00022500"/>
    </source>
</evidence>
<keyword evidence="6 10" id="KW-0472">Membrane</keyword>
<dbReference type="InterPro" id="IPR033479">
    <property type="entry name" value="dCache_1"/>
</dbReference>
<dbReference type="SUPFAM" id="SSF58104">
    <property type="entry name" value="Methyl-accepting chemotaxis protein (MCP) signaling domain"/>
    <property type="match status" value="1"/>
</dbReference>
<keyword evidence="14" id="KW-1185">Reference proteome</keyword>
<accession>A0A377PSA2</accession>
<dbReference type="InterPro" id="IPR003660">
    <property type="entry name" value="HAMP_dom"/>
</dbReference>
<sequence length="660" mass="73140">MFIRKSLKIKIVLIAVIISCTSLLLVGIITLTLAKNSLREQIIQAQSNYLRDGKTSVEDFDANNNRILKDFISYLQRFPIESFSSDEVVLDSIGRDLNSYRHAGHLFAIYLGLKDGQSVVSDITIKDTPKYAIIRGKADKYDATSRGWYIGAMQNNGYYKSPYYEDFTTKELVITYSAPLYIQNQFIGVVGIDVNLQELSTQFQKTSGRTFAFDEKGVVFVTTVAGAGAGNTENLRNKMKTHGEFKPFIYRRPGSDIDRFGMCSSLGKDTVCITRGLDILNEPVLKISMIQLTVSIVIILINAILLYLAIQYFIKPIATIQKGLDLFFDYIGHKTLKVSPLIQIKSQDELGRMAEAINSNIQRTQKSLEQDSNAVAQSVQTAKAIEQGDLSARIMENPANPQLKELKNVLNSMLDVLQQKIGRDTNEIARVFDSYTRLDFTTKINDAKGQVEIVTNTLGNEITKMLHTSANFAKELESQSKELENAVNTLSESSNKQASSLEETASAIEEITSSMQNVSGRTDEVIKQSEDIKNVIGIIRDIADQTNLLALNAAIEAARAGEHGRGFAVVADEVRKLAERTQKSLGEIEANTNILVQSINNMAESIKEQAQGISQINEAISDLESATQQNAEIASHSQQISNAVDNVAQKILDDVNKKKF</sequence>
<evidence type="ECO:0000256" key="7">
    <source>
        <dbReference type="ARBA" id="ARBA00023224"/>
    </source>
</evidence>
<dbReference type="GO" id="GO:0016020">
    <property type="term" value="C:membrane"/>
    <property type="evidence" value="ECO:0007669"/>
    <property type="project" value="InterPro"/>
</dbReference>
<evidence type="ECO:0000259" key="12">
    <source>
        <dbReference type="PROSITE" id="PS50885"/>
    </source>
</evidence>
<dbReference type="PROSITE" id="PS50885">
    <property type="entry name" value="HAMP"/>
    <property type="match status" value="1"/>
</dbReference>
<evidence type="ECO:0000256" key="2">
    <source>
        <dbReference type="ARBA" id="ARBA00022475"/>
    </source>
</evidence>
<protein>
    <submittedName>
        <fullName evidence="13">Putative methyl-accepting chemotaxis protein</fullName>
    </submittedName>
</protein>
<evidence type="ECO:0000259" key="11">
    <source>
        <dbReference type="PROSITE" id="PS50111"/>
    </source>
</evidence>
<feature type="domain" description="Methyl-accepting transducer" evidence="11">
    <location>
        <begin position="466"/>
        <end position="660"/>
    </location>
</feature>
<organism evidence="13 14">
    <name type="scientific">Helicobacter muridarum</name>
    <dbReference type="NCBI Taxonomy" id="216"/>
    <lineage>
        <taxon>Bacteria</taxon>
        <taxon>Pseudomonadati</taxon>
        <taxon>Campylobacterota</taxon>
        <taxon>Epsilonproteobacteria</taxon>
        <taxon>Campylobacterales</taxon>
        <taxon>Helicobacteraceae</taxon>
        <taxon>Helicobacter</taxon>
    </lineage>
</organism>
<keyword evidence="4 10" id="KW-0812">Transmembrane</keyword>
<feature type="domain" description="HAMP" evidence="12">
    <location>
        <begin position="379"/>
        <end position="422"/>
    </location>
</feature>
<evidence type="ECO:0000313" key="13">
    <source>
        <dbReference type="EMBL" id="STQ85515.1"/>
    </source>
</evidence>
<feature type="transmembrane region" description="Helical" evidence="10">
    <location>
        <begin position="289"/>
        <end position="314"/>
    </location>
</feature>
<dbReference type="GO" id="GO:0007165">
    <property type="term" value="P:signal transduction"/>
    <property type="evidence" value="ECO:0007669"/>
    <property type="project" value="UniProtKB-KW"/>
</dbReference>
<evidence type="ECO:0000256" key="1">
    <source>
        <dbReference type="ARBA" id="ARBA00004651"/>
    </source>
</evidence>
<comment type="subcellular location">
    <subcellularLocation>
        <location evidence="1">Cell membrane</location>
        <topology evidence="1">Multi-pass membrane protein</topology>
    </subcellularLocation>
</comment>
<keyword evidence="3" id="KW-0145">Chemotaxis</keyword>
<evidence type="ECO:0000256" key="8">
    <source>
        <dbReference type="ARBA" id="ARBA00029447"/>
    </source>
</evidence>
<comment type="similarity">
    <text evidence="8">Belongs to the methyl-accepting chemotaxis (MCP) protein family.</text>
</comment>
<dbReference type="CDD" id="cd12913">
    <property type="entry name" value="PDC1_MCP_like"/>
    <property type="match status" value="1"/>
</dbReference>
<keyword evidence="2" id="KW-1003">Cell membrane</keyword>
<evidence type="ECO:0000313" key="14">
    <source>
        <dbReference type="Proteomes" id="UP000255139"/>
    </source>
</evidence>
<name>A0A377PSA2_9HELI</name>
<dbReference type="InterPro" id="IPR004089">
    <property type="entry name" value="MCPsignal_dom"/>
</dbReference>
<dbReference type="RefSeq" id="WP_147277587.1">
    <property type="nucleotide sequence ID" value="NZ_UGJE01000002.1"/>
</dbReference>
<dbReference type="PANTHER" id="PTHR32089:SF112">
    <property type="entry name" value="LYSOZYME-LIKE PROTEIN-RELATED"/>
    <property type="match status" value="1"/>
</dbReference>
<keyword evidence="7 9" id="KW-0807">Transducer</keyword>
<dbReference type="AlphaFoldDB" id="A0A377PSA2"/>
<evidence type="ECO:0000256" key="5">
    <source>
        <dbReference type="ARBA" id="ARBA00022989"/>
    </source>
</evidence>
<proteinExistence type="inferred from homology"/>
<gene>
    <name evidence="13" type="primary">mcp4_2</name>
    <name evidence="13" type="ORF">NCTC12714_00300</name>
</gene>
<dbReference type="SUPFAM" id="SSF103190">
    <property type="entry name" value="Sensory domain-like"/>
    <property type="match status" value="1"/>
</dbReference>
<evidence type="ECO:0000256" key="9">
    <source>
        <dbReference type="PROSITE-ProRule" id="PRU00284"/>
    </source>
</evidence>
<dbReference type="Gene3D" id="6.10.340.10">
    <property type="match status" value="1"/>
</dbReference>
<evidence type="ECO:0000256" key="10">
    <source>
        <dbReference type="SAM" id="Phobius"/>
    </source>
</evidence>
<reference evidence="13 14" key="1">
    <citation type="submission" date="2018-06" db="EMBL/GenBank/DDBJ databases">
        <authorList>
            <consortium name="Pathogen Informatics"/>
            <person name="Doyle S."/>
        </authorList>
    </citation>
    <scope>NUCLEOTIDE SEQUENCE [LARGE SCALE GENOMIC DNA]</scope>
    <source>
        <strain evidence="13 14">NCTC12714</strain>
    </source>
</reference>